<accession>A0AAW8W8G4</accession>
<keyword evidence="1" id="KW-0812">Transmembrane</keyword>
<organism evidence="2 3">
    <name type="scientific">Levilactobacillus namurensis</name>
    <dbReference type="NCBI Taxonomy" id="380393"/>
    <lineage>
        <taxon>Bacteria</taxon>
        <taxon>Bacillati</taxon>
        <taxon>Bacillota</taxon>
        <taxon>Bacilli</taxon>
        <taxon>Lactobacillales</taxon>
        <taxon>Lactobacillaceae</taxon>
        <taxon>Levilactobacillus</taxon>
    </lineage>
</organism>
<protein>
    <submittedName>
        <fullName evidence="2">Uncharacterized protein</fullName>
    </submittedName>
</protein>
<sequence length="55" mass="6742">MDVFYYYFGEFASWFCFMFLCIYGGYKLSESVHHYGGWKPWAIDFFGLDFKEEHK</sequence>
<keyword evidence="1" id="KW-0472">Membrane</keyword>
<keyword evidence="1" id="KW-1133">Transmembrane helix</keyword>
<evidence type="ECO:0000313" key="2">
    <source>
        <dbReference type="EMBL" id="MDT7014674.1"/>
    </source>
</evidence>
<dbReference type="Proteomes" id="UP001254075">
    <property type="component" value="Unassembled WGS sequence"/>
</dbReference>
<evidence type="ECO:0000313" key="3">
    <source>
        <dbReference type="Proteomes" id="UP001254075"/>
    </source>
</evidence>
<comment type="caution">
    <text evidence="2">The sequence shown here is derived from an EMBL/GenBank/DDBJ whole genome shotgun (WGS) entry which is preliminary data.</text>
</comment>
<dbReference type="EMBL" id="JAVLAM010000001">
    <property type="protein sequence ID" value="MDT7014674.1"/>
    <property type="molecule type" value="Genomic_DNA"/>
</dbReference>
<proteinExistence type="predicted"/>
<feature type="transmembrane region" description="Helical" evidence="1">
    <location>
        <begin position="6"/>
        <end position="26"/>
    </location>
</feature>
<gene>
    <name evidence="2" type="ORF">RI532_09695</name>
</gene>
<evidence type="ECO:0000256" key="1">
    <source>
        <dbReference type="SAM" id="Phobius"/>
    </source>
</evidence>
<dbReference type="RefSeq" id="WP_313845280.1">
    <property type="nucleotide sequence ID" value="NZ_JAVLAM010000001.1"/>
</dbReference>
<dbReference type="AlphaFoldDB" id="A0AAW8W8G4"/>
<name>A0AAW8W8G4_9LACO</name>
<reference evidence="2" key="1">
    <citation type="submission" date="2023-08" db="EMBL/GenBank/DDBJ databases">
        <authorList>
            <person name="Page C.A."/>
            <person name="Perez-Diaz I.M."/>
        </authorList>
    </citation>
    <scope>NUCLEOTIDE SEQUENCE</scope>
    <source>
        <strain evidence="2">3.8.38</strain>
    </source>
</reference>